<reference evidence="1 2" key="1">
    <citation type="submission" date="2023-03" db="EMBL/GenBank/DDBJ databases">
        <title>WGS of Gossypium arboreum.</title>
        <authorList>
            <person name="Yu D."/>
        </authorList>
    </citation>
    <scope>NUCLEOTIDE SEQUENCE [LARGE SCALE GENOMIC DNA]</scope>
    <source>
        <tissue evidence="1">Leaf</tissue>
    </source>
</reference>
<name>A0ABR0PD02_GOSAR</name>
<evidence type="ECO:0000313" key="1">
    <source>
        <dbReference type="EMBL" id="KAK5819106.1"/>
    </source>
</evidence>
<accession>A0ABR0PD02</accession>
<dbReference type="EMBL" id="JARKNE010000007">
    <property type="protein sequence ID" value="KAK5819106.1"/>
    <property type="molecule type" value="Genomic_DNA"/>
</dbReference>
<sequence>MDMYEAYSKRITKGACIISSHESRELRGLSSHTSKEFACRRARDLTCDSECDTMHKYSNVSFNKTHKNYSTICAVNAIIIFLQLQRKVAHPNEHFSFNLLSGQARALGSGSQPNETDLFTGWFADRLKNLGNTAHQGVSGPLDLNMFIGQGLRHPPNQEASLQ</sequence>
<gene>
    <name evidence="1" type="ORF">PVK06_024065</name>
</gene>
<keyword evidence="2" id="KW-1185">Reference proteome</keyword>
<proteinExistence type="predicted"/>
<comment type="caution">
    <text evidence="1">The sequence shown here is derived from an EMBL/GenBank/DDBJ whole genome shotgun (WGS) entry which is preliminary data.</text>
</comment>
<organism evidence="1 2">
    <name type="scientific">Gossypium arboreum</name>
    <name type="common">Tree cotton</name>
    <name type="synonym">Gossypium nanking</name>
    <dbReference type="NCBI Taxonomy" id="29729"/>
    <lineage>
        <taxon>Eukaryota</taxon>
        <taxon>Viridiplantae</taxon>
        <taxon>Streptophyta</taxon>
        <taxon>Embryophyta</taxon>
        <taxon>Tracheophyta</taxon>
        <taxon>Spermatophyta</taxon>
        <taxon>Magnoliopsida</taxon>
        <taxon>eudicotyledons</taxon>
        <taxon>Gunneridae</taxon>
        <taxon>Pentapetalae</taxon>
        <taxon>rosids</taxon>
        <taxon>malvids</taxon>
        <taxon>Malvales</taxon>
        <taxon>Malvaceae</taxon>
        <taxon>Malvoideae</taxon>
        <taxon>Gossypium</taxon>
    </lineage>
</organism>
<evidence type="ECO:0000313" key="2">
    <source>
        <dbReference type="Proteomes" id="UP001358586"/>
    </source>
</evidence>
<dbReference type="Proteomes" id="UP001358586">
    <property type="component" value="Chromosome 7"/>
</dbReference>
<protein>
    <submittedName>
        <fullName evidence="1">Uncharacterized protein</fullName>
    </submittedName>
</protein>